<feature type="region of interest" description="Disordered" evidence="1">
    <location>
        <begin position="44"/>
        <end position="69"/>
    </location>
</feature>
<evidence type="ECO:0000313" key="2">
    <source>
        <dbReference type="EMBL" id="MXU98051.1"/>
    </source>
</evidence>
<feature type="compositionally biased region" description="Pro residues" evidence="1">
    <location>
        <begin position="49"/>
        <end position="59"/>
    </location>
</feature>
<reference evidence="2" key="1">
    <citation type="submission" date="2019-12" db="EMBL/GenBank/DDBJ databases">
        <title>An insight into the sialome of adult female Ixodes ricinus ticks feeding for 6 days.</title>
        <authorList>
            <person name="Perner J."/>
            <person name="Ribeiro J.M.C."/>
        </authorList>
    </citation>
    <scope>NUCLEOTIDE SEQUENCE</scope>
    <source>
        <strain evidence="2">Semi-engorged</strain>
        <tissue evidence="2">Salivary glands</tissue>
    </source>
</reference>
<name>A0A6B0V8W4_IXORI</name>
<feature type="region of interest" description="Disordered" evidence="1">
    <location>
        <begin position="157"/>
        <end position="177"/>
    </location>
</feature>
<feature type="compositionally biased region" description="Low complexity" evidence="1">
    <location>
        <begin position="168"/>
        <end position="177"/>
    </location>
</feature>
<proteinExistence type="predicted"/>
<sequence length="305" mass="34646">MSMRRRSTAFRASLWSWCSCSSSMMRAEASSRCSSSWLWRSSRRTAARPPVPPLEPPPTEPREARSTPPSAWLMPFSRCRHSDRCRSSFSSRACSRPSSYSSSSTRLRSSSFFVCSESDWSWCSENLRESRWFFSCRDVTRACRFLFSVCSSTLAWRTDSSRSGGGPSTTSPSGFGRPPCRARMTLWLRWTRRSKACSTLATARVDTCTRWASFSSSSSRSQCSSMPRKEVVASASLRTSASSEVSESKRSSRMRRSSFSWFQYLLTTVRTPSSEVWRFSSCSTLALSSFSCRMRCSNRWASLRF</sequence>
<protein>
    <submittedName>
        <fullName evidence="2">Uncharacterized protein</fullName>
    </submittedName>
</protein>
<dbReference type="AlphaFoldDB" id="A0A6B0V8W4"/>
<evidence type="ECO:0000256" key="1">
    <source>
        <dbReference type="SAM" id="MobiDB-lite"/>
    </source>
</evidence>
<organism evidence="2">
    <name type="scientific">Ixodes ricinus</name>
    <name type="common">Common tick</name>
    <name type="synonym">Acarus ricinus</name>
    <dbReference type="NCBI Taxonomy" id="34613"/>
    <lineage>
        <taxon>Eukaryota</taxon>
        <taxon>Metazoa</taxon>
        <taxon>Ecdysozoa</taxon>
        <taxon>Arthropoda</taxon>
        <taxon>Chelicerata</taxon>
        <taxon>Arachnida</taxon>
        <taxon>Acari</taxon>
        <taxon>Parasitiformes</taxon>
        <taxon>Ixodida</taxon>
        <taxon>Ixodoidea</taxon>
        <taxon>Ixodidae</taxon>
        <taxon>Ixodinae</taxon>
        <taxon>Ixodes</taxon>
    </lineage>
</organism>
<accession>A0A6B0V8W4</accession>
<dbReference type="EMBL" id="GIFC01015968">
    <property type="protein sequence ID" value="MXU98051.1"/>
    <property type="molecule type" value="Transcribed_RNA"/>
</dbReference>